<dbReference type="InterPro" id="IPR022265">
    <property type="entry name" value="CHP03790"/>
</dbReference>
<evidence type="ECO:0000313" key="4">
    <source>
        <dbReference type="Proteomes" id="UP000600139"/>
    </source>
</evidence>
<gene>
    <name evidence="3" type="ORF">JIN84_00380</name>
</gene>
<name>A0A934R0T4_9BACT</name>
<keyword evidence="2" id="KW-0732">Signal</keyword>
<evidence type="ECO:0000256" key="1">
    <source>
        <dbReference type="SAM" id="MobiDB-lite"/>
    </source>
</evidence>
<organism evidence="3 4">
    <name type="scientific">Luteolibacter yonseiensis</name>
    <dbReference type="NCBI Taxonomy" id="1144680"/>
    <lineage>
        <taxon>Bacteria</taxon>
        <taxon>Pseudomonadati</taxon>
        <taxon>Verrucomicrobiota</taxon>
        <taxon>Verrucomicrobiia</taxon>
        <taxon>Verrucomicrobiales</taxon>
        <taxon>Verrucomicrobiaceae</taxon>
        <taxon>Luteolibacter</taxon>
    </lineage>
</organism>
<feature type="compositionally biased region" description="Pro residues" evidence="1">
    <location>
        <begin position="510"/>
        <end position="528"/>
    </location>
</feature>
<dbReference type="RefSeq" id="WP_200349029.1">
    <property type="nucleotide sequence ID" value="NZ_BAABHZ010000005.1"/>
</dbReference>
<dbReference type="Proteomes" id="UP000600139">
    <property type="component" value="Unassembled WGS sequence"/>
</dbReference>
<feature type="chain" id="PRO_5037600386" evidence="2">
    <location>
        <begin position="20"/>
        <end position="528"/>
    </location>
</feature>
<reference evidence="3" key="1">
    <citation type="submission" date="2021-01" db="EMBL/GenBank/DDBJ databases">
        <title>Modified the classification status of verrucomicrobia.</title>
        <authorList>
            <person name="Feng X."/>
        </authorList>
    </citation>
    <scope>NUCLEOTIDE SEQUENCE</scope>
    <source>
        <strain evidence="3">JCM 18052</strain>
    </source>
</reference>
<comment type="caution">
    <text evidence="3">The sequence shown here is derived from an EMBL/GenBank/DDBJ whole genome shotgun (WGS) entry which is preliminary data.</text>
</comment>
<evidence type="ECO:0000256" key="2">
    <source>
        <dbReference type="SAM" id="SignalP"/>
    </source>
</evidence>
<feature type="region of interest" description="Disordered" evidence="1">
    <location>
        <begin position="121"/>
        <end position="145"/>
    </location>
</feature>
<dbReference type="EMBL" id="JAENIK010000001">
    <property type="protein sequence ID" value="MBK1814063.1"/>
    <property type="molecule type" value="Genomic_DNA"/>
</dbReference>
<feature type="region of interest" description="Disordered" evidence="1">
    <location>
        <begin position="508"/>
        <end position="528"/>
    </location>
</feature>
<sequence>MRIFSLMWLVLAGFQAVLRAEISPAHVAVLYNSAVPESRKVAELYRDARGIPAENMIAMDMPATPDISREDYDRTIAKPLRRQFEARGWWKRDFQGDGVTLPVMNKIRVLVTVRGVPLRIRQVPKPKPREGAPPPPAPANPIEGHDEASVDSELAMFGVDGVPTDAVLANKFYQSEKSISEMNLPFLVLTARIDAPTFATCERMIRDAVEVEKTGLWGMAYVDVAQKLPLGDGWFESVAKSNRAAGIPTVVDRFNDTLPKNYPMTDASVYYGWYDWNVSGPFLNPQFRFRKGAVAMHLHSFSAEQLTNPTKNWSGALLEKGAAVTVGNVFEPYLHLTHDFSILQKRLLAGFTWVEACWMAMPATSWQGVVLGDPLYRPFKHLDGTGERANEDIPYRALRAAMIEWGRKPLERARQVEQAADRMQSGVMAEAAALEMVEQKDTAAAVLMFRKAKGFYVNSEDKLRQDFHVISIDRTANRKDMAVRGLREAQTAYGSLPGGDAVKAWLDILDPPPPPPADPTKPPGIPKP</sequence>
<protein>
    <submittedName>
        <fullName evidence="3">TIGR03790 family protein</fullName>
    </submittedName>
</protein>
<feature type="signal peptide" evidence="2">
    <location>
        <begin position="1"/>
        <end position="19"/>
    </location>
</feature>
<keyword evidence="4" id="KW-1185">Reference proteome</keyword>
<accession>A0A934R0T4</accession>
<dbReference type="NCBIfam" id="TIGR03790">
    <property type="entry name" value="TIGR03790 family protein"/>
    <property type="match status" value="1"/>
</dbReference>
<evidence type="ECO:0000313" key="3">
    <source>
        <dbReference type="EMBL" id="MBK1814063.1"/>
    </source>
</evidence>
<dbReference type="AlphaFoldDB" id="A0A934R0T4"/>
<proteinExistence type="predicted"/>